<organism evidence="6 7">
    <name type="scientific">Hominifimenecus microfluidus</name>
    <dbReference type="NCBI Taxonomy" id="2885348"/>
    <lineage>
        <taxon>Bacteria</taxon>
        <taxon>Bacillati</taxon>
        <taxon>Bacillota</taxon>
        <taxon>Clostridia</taxon>
        <taxon>Lachnospirales</taxon>
        <taxon>Lachnospiraceae</taxon>
        <taxon>Hominifimenecus</taxon>
    </lineage>
</organism>
<sequence>MKKRITSWLLMLILVLGLLPAVVSAAPKTGGSGTEADPYLIATEEDLAAFRDEVNASADKSTSTLCAKLTANIDLGKQEGNWTPIGRMTNTYSSYVGYAGTFDGNGFTISGLNIEAATQYQGLFGYVKGGIVKNLTVEGSVKTTTTSSAYAAGIVSYGYPATLENCTNKVNVTAEKKGYIGGVASYLASGSSVSGCTNLGEINSCGGYSAGIAGTANATTIKNCFNSGKITDTAASASYPYCIGGVIGSMDGKSSMERCGNTGAVTSSLKRTGGVVGSAGGSISSCFNTGAVNGIWGTGGIAGGFYGKDVTITDCYNLGDVTGNLPGGSGFKDTNSKGIGGIVGDPSSTSNRGIVLKNCYNAGTIVSNDDTTEGITVGGIIGNSTTINYSGVVSSNMITAENCYYLAADGLNGDGANDSAAGITAKTEAELKTSAFAEALGGSYVAQADSYPLLGWQDPNAVYTVRFQLSPANANLVVKQGEDVLAPGEDGSFSLKNGDYTYEVSAPECKTVTGSFTIAYSGQTITVTLQESLYNVVFTTVPEDAVLTVDGRIPLTDGRTYLLPKSGNPYSYTLKAFGYEDKTGNFTVTGNPAEDAQNITMTALEKQTVSFGAVTAEDGAAIQPVITVTCPAWPDQKLTAETNGIYQLPAGEYHYTIACPGYKGVNGDFTVEKSPVSIPAVVLAVQTSWDGETYTEPQKDENGIYQIGSPDELMWFDVNAKMTDSAVLTADISINEDVYAEAADLYQWQPIGYYKDYNTSSKYTGTFDGDGHTIRGLYISKNTSDYTANYVGLFGYVGNGGKICNLTLTDSLIQTTGSNRGNYAGPFAGDAYDLENCHATSTVRISGRNYVGGLAGYLDHSAYRCSSAATVISEGNTVGGLFGTVQSNGSTAVSECFFSGSVTGVNLVGGIAGSLYNGGTLSDIYCTGSAEATAAAGAAGGITGTFRSGTIRNAYACGNVTAANAGSVAAKLEWTSGQKTLDNVYVIQSDRETAAVPNGCTIQNGTAVSKTAEELKGLASSLGDKFTEDAASINQGYPILNWQEGSQEVDPDQPASDPNGWNGKTSEVPAQVEGVYQISSAAELKWFADNIKKTPEIKGVLTEDIDLNYRSWIPADGSFAGELDGNQHEIKKLYCKSNETAALFRVNAGTIKNLTVSGKVIGGDGTAAIAAQNVGTISGCTAAVSVTGGNYTAGICAENRGSIIDCVNNGKIQGAQYVGGISGENKAEKGTAAEIRNCVNNGMIQAGGAMAGGIAGDNDCYVEGFAKALVSNCANSGHVVSTAAIVRSYTGGCVGRNNGRVEKLYNTGCVESMGGCVGGALGLNLSKAEKEALYNIGDVMGGDYEDDGYPTDNAISSEEELAQARKTMGEVIARLTDRDAISGELSISGKAEVEAEVKAEYSGSRTDLIYVWYYSYDENDDVVLAISSDPSYTIGQDMGGRILRVKALSAETSGVLKAATAKIIGLTGTVKIEGPAVVGRTLTASFQSADTVSGLKYQWYQGKTPIEGAQSETYTVAEADAGKILTVRVTSTAVAGYAQASTTAVRTPAQADMWELSECSEPALVGGVYAIQNEKELHWFASEVNGGNTGISAKLLNDIALTTDNWYPIGRSGHAFAGSFDGNGKSITNLKITSSADETGFFGLITDKGKVTGLNLSGTVTVEGDVSQTGGIAGAMSDGDSAAYITDCSFSGSVNGNIQVGGIVGSVGLHNRVERCSNLASVSGTEQIGGIAGANSYGNIYYCRNTGAVGNESAEQVGGIVGDDQNYAEVLACYNTGSVTGADYVGGVAGNVYVAAMPVGCYNIGNVSTAIHCGGAVGSFGGDDYITGKTGSFYQGPLSAAYKANGAKMRTAEQMKADSFVSELNRDAYMTCYTKDSRNINNGYPVLVWENGGFLVTFNAAGGTCDTLNVIVQENGTLPQIPAAYRWNYHFDGWFTDPVEGEQITEETVFEEDTTVYAHWTINRPSTGEQDKKTVYFSLSEDGSYVTGNDADSTILAEVPMTVEWFDLAPYGLEDYTLKSNGETVKQPTVLHLMIRMLETYYLDVDETLQNGTDAMTVSGNFAHLYFQKFWGNGQNMTYFLNHAFPVMQAGIGASADYITLEDGDLIEIAMYSDSGFYTNPDAGFPYFVLPDGSAAETVDVMAGKGDTLVLRRAFMNIGTAEPVDTVAAGVKIHAVASLTDELTQENEIAVTGENGSFAYIFDEAGSYYLVAEGSHVSSPAICKVTVEVNPAMDTEKLIDAIGEVTLDSKPAIDAARIAYDALSEEQKAEVKNYSVLTDAESQYADLLQEAADRAAAAKVKEMILALPAVDELQLSDGASVAAARNAYDALTEAQKSYVSEGEKYTLEAAEARIAELQAAADKEEADREVAAGVAAKIDALPAADQITLEQRSQIEEAEAAYEALTEDQKQYITEDQVNRLTATAEALKELIAQAEKEQADREAAAAVDQLIRNIGVVTTDSGNAILTAENAYAQLTEDQKAYVEKLEILTEARAKYESLLRIDAVERMISDIGRVTLESGSAIEAAENAYAQLSEEEQSRVVNYPILQQARARYEQLKTAQDEEENGGVNGFVNRLYENILGRKADKAGFDSWVKVLTEGTEGGSETVANFVFSREYESKNVSDEEFVRNLYRTILDRDPDAAGLEAWISKLQEGMTRRYVVAGFTNSPEFEKLCLIYGIRKGSFASTEIADQNEMATSFVSRLYTLVLGRKWDRAGLDAWTGQLIRHQTGAGELSKGFFFSQEFTKRNLSNRDFVTICYSTYLNRKPDAAGLNAWVKLLDQGSSKEEILDGFINSPEFGSLCSSYGISR</sequence>
<evidence type="ECO:0000256" key="2">
    <source>
        <dbReference type="SAM" id="Coils"/>
    </source>
</evidence>
<reference evidence="6" key="1">
    <citation type="submission" date="2021-10" db="EMBL/GenBank/DDBJ databases">
        <title>Anaerobic single-cell dispensing facilitates the cultivation of human gut bacteria.</title>
        <authorList>
            <person name="Afrizal A."/>
        </authorList>
    </citation>
    <scope>NUCLEOTIDE SEQUENCE</scope>
    <source>
        <strain evidence="6">CLA-AA-H215</strain>
    </source>
</reference>
<feature type="coiled-coil region" evidence="2">
    <location>
        <begin position="2347"/>
        <end position="2448"/>
    </location>
</feature>
<dbReference type="InterPro" id="IPR042229">
    <property type="entry name" value="Listeria/Bacterioides_rpt_sf"/>
</dbReference>
<name>A0AAE3ED65_9FIRM</name>
<dbReference type="Gene3D" id="2.160.20.110">
    <property type="match status" value="5"/>
</dbReference>
<feature type="domain" description="DUF4214" evidence="5">
    <location>
        <begin position="2611"/>
        <end position="2675"/>
    </location>
</feature>
<feature type="region of interest" description="Disordered" evidence="3">
    <location>
        <begin position="1046"/>
        <end position="1065"/>
    </location>
</feature>
<dbReference type="Pfam" id="PF13946">
    <property type="entry name" value="DUF4214"/>
    <property type="match status" value="2"/>
</dbReference>
<feature type="chain" id="PRO_5042089526" evidence="4">
    <location>
        <begin position="26"/>
        <end position="2811"/>
    </location>
</feature>
<dbReference type="RefSeq" id="WP_308454184.1">
    <property type="nucleotide sequence ID" value="NZ_JAJEQR010000035.1"/>
</dbReference>
<evidence type="ECO:0000259" key="5">
    <source>
        <dbReference type="Pfam" id="PF13946"/>
    </source>
</evidence>
<feature type="domain" description="DUF4214" evidence="5">
    <location>
        <begin position="2739"/>
        <end position="2802"/>
    </location>
</feature>
<keyword evidence="2" id="KW-0175">Coiled coil</keyword>
<feature type="signal peptide" evidence="4">
    <location>
        <begin position="1"/>
        <end position="25"/>
    </location>
</feature>
<keyword evidence="7" id="KW-1185">Reference proteome</keyword>
<dbReference type="Gene3D" id="1.10.3130.20">
    <property type="entry name" value="Phycobilisome linker domain"/>
    <property type="match status" value="2"/>
</dbReference>
<accession>A0AAE3ED65</accession>
<evidence type="ECO:0000313" key="6">
    <source>
        <dbReference type="EMBL" id="MCC2231665.1"/>
    </source>
</evidence>
<dbReference type="Proteomes" id="UP001198182">
    <property type="component" value="Unassembled WGS sequence"/>
</dbReference>
<dbReference type="Gene3D" id="2.60.40.2700">
    <property type="match status" value="1"/>
</dbReference>
<comment type="subcellular location">
    <subcellularLocation>
        <location evidence="1">Cell envelope</location>
    </subcellularLocation>
</comment>
<evidence type="ECO:0000256" key="3">
    <source>
        <dbReference type="SAM" id="MobiDB-lite"/>
    </source>
</evidence>
<dbReference type="InterPro" id="IPR013378">
    <property type="entry name" value="InlB-like_B-rpt"/>
</dbReference>
<keyword evidence="4" id="KW-0732">Signal</keyword>
<proteinExistence type="predicted"/>
<protein>
    <submittedName>
        <fullName evidence="6">DUF4214 domain-containing protein</fullName>
    </submittedName>
</protein>
<dbReference type="EMBL" id="JAJEQR010000035">
    <property type="protein sequence ID" value="MCC2231665.1"/>
    <property type="molecule type" value="Genomic_DNA"/>
</dbReference>
<dbReference type="GO" id="GO:0030313">
    <property type="term" value="C:cell envelope"/>
    <property type="evidence" value="ECO:0007669"/>
    <property type="project" value="UniProtKB-SubCell"/>
</dbReference>
<gene>
    <name evidence="6" type="ORF">LKD81_11765</name>
</gene>
<evidence type="ECO:0000313" key="7">
    <source>
        <dbReference type="Proteomes" id="UP001198182"/>
    </source>
</evidence>
<dbReference type="Gene3D" id="2.60.40.4270">
    <property type="entry name" value="Listeria-Bacteroides repeat domain"/>
    <property type="match status" value="1"/>
</dbReference>
<evidence type="ECO:0000256" key="4">
    <source>
        <dbReference type="SAM" id="SignalP"/>
    </source>
</evidence>
<evidence type="ECO:0000256" key="1">
    <source>
        <dbReference type="ARBA" id="ARBA00004196"/>
    </source>
</evidence>
<comment type="caution">
    <text evidence="6">The sequence shown here is derived from an EMBL/GenBank/DDBJ whole genome shotgun (WGS) entry which is preliminary data.</text>
</comment>
<dbReference type="InterPro" id="IPR025282">
    <property type="entry name" value="DUF4214"/>
</dbReference>
<dbReference type="Pfam" id="PF09479">
    <property type="entry name" value="Flg_new"/>
    <property type="match status" value="1"/>
</dbReference>
<dbReference type="InterPro" id="IPR038255">
    <property type="entry name" value="PBS_linker_sf"/>
</dbReference>